<dbReference type="PANTHER" id="PTHR36587">
    <property type="entry name" value="EXPRESSION SITE-ASSOCIATED GENE 3 (ESAG3)-LIKE PROTEIN"/>
    <property type="match status" value="1"/>
</dbReference>
<dbReference type="EMBL" id="JAVDPF010000013">
    <property type="protein sequence ID" value="KAL1877661.1"/>
    <property type="molecule type" value="Genomic_DNA"/>
</dbReference>
<keyword evidence="2" id="KW-0812">Transmembrane</keyword>
<proteinExistence type="predicted"/>
<keyword evidence="2" id="KW-1133">Transmembrane helix</keyword>
<gene>
    <name evidence="3" type="ORF">Plec18167_004627</name>
</gene>
<comment type="caution">
    <text evidence="3">The sequence shown here is derived from an EMBL/GenBank/DDBJ whole genome shotgun (WGS) entry which is preliminary data.</text>
</comment>
<protein>
    <submittedName>
        <fullName evidence="3">Uncharacterized protein</fullName>
    </submittedName>
</protein>
<dbReference type="Proteomes" id="UP001583193">
    <property type="component" value="Unassembled WGS sequence"/>
</dbReference>
<keyword evidence="2" id="KW-0472">Membrane</keyword>
<feature type="transmembrane region" description="Helical" evidence="2">
    <location>
        <begin position="33"/>
        <end position="51"/>
    </location>
</feature>
<keyword evidence="4" id="KW-1185">Reference proteome</keyword>
<evidence type="ECO:0000256" key="2">
    <source>
        <dbReference type="SAM" id="Phobius"/>
    </source>
</evidence>
<evidence type="ECO:0000256" key="1">
    <source>
        <dbReference type="SAM" id="MobiDB-lite"/>
    </source>
</evidence>
<reference evidence="3 4" key="1">
    <citation type="journal article" date="2024" name="IMA Fungus">
        <title>IMA Genome - F19 : A genome assembly and annotation guide to empower mycologists, including annotated draft genome sequences of Ceratocystis pirilliformis, Diaporthe australafricana, Fusarium ophioides, Paecilomyces lecythidis, and Sporothrix stenoceras.</title>
        <authorList>
            <person name="Aylward J."/>
            <person name="Wilson A.M."/>
            <person name="Visagie C.M."/>
            <person name="Spraker J."/>
            <person name="Barnes I."/>
            <person name="Buitendag C."/>
            <person name="Ceriani C."/>
            <person name="Del Mar Angel L."/>
            <person name="du Plessis D."/>
            <person name="Fuchs T."/>
            <person name="Gasser K."/>
            <person name="Kramer D."/>
            <person name="Li W."/>
            <person name="Munsamy K."/>
            <person name="Piso A."/>
            <person name="Price J.L."/>
            <person name="Sonnekus B."/>
            <person name="Thomas C."/>
            <person name="van der Nest A."/>
            <person name="van Dijk A."/>
            <person name="van Heerden A."/>
            <person name="van Vuuren N."/>
            <person name="Yilmaz N."/>
            <person name="Duong T.A."/>
            <person name="van der Merwe N.A."/>
            <person name="Wingfield M.J."/>
            <person name="Wingfield B.D."/>
        </authorList>
    </citation>
    <scope>NUCLEOTIDE SEQUENCE [LARGE SCALE GENOMIC DNA]</scope>
    <source>
        <strain evidence="3 4">CMW 18167</strain>
    </source>
</reference>
<evidence type="ECO:0000313" key="3">
    <source>
        <dbReference type="EMBL" id="KAL1877661.1"/>
    </source>
</evidence>
<dbReference type="CDD" id="cd22997">
    <property type="entry name" value="GT_LH"/>
    <property type="match status" value="1"/>
</dbReference>
<accession>A0ABR3XPM4</accession>
<organism evidence="3 4">
    <name type="scientific">Paecilomyces lecythidis</name>
    <dbReference type="NCBI Taxonomy" id="3004212"/>
    <lineage>
        <taxon>Eukaryota</taxon>
        <taxon>Fungi</taxon>
        <taxon>Dikarya</taxon>
        <taxon>Ascomycota</taxon>
        <taxon>Pezizomycotina</taxon>
        <taxon>Eurotiomycetes</taxon>
        <taxon>Eurotiomycetidae</taxon>
        <taxon>Eurotiales</taxon>
        <taxon>Thermoascaceae</taxon>
        <taxon>Paecilomyces</taxon>
    </lineage>
</organism>
<sequence length="605" mass="69300">MEGRADQRSWLASLPAPVRQAYLRRPRTRRSKVLFLVTATGVLIFFIIALGSRHSQTETSYWIKHPSHYASSQRPQDSLILSPSAPQVDDDGTLPSSLQKSNPSFHLLIPATKRSSSLCKTVTSAMLLNYPPPTLIGYGKEFHGRYPEHDATAARVRGINSYLTNSKHLRDDDLVLIVDGLDVFFQLPPDILIRRFHNLLKENNEKLKRKYGMVLVQNPDTGEIKEIVQKYEHRVLFGAGKTCFPNPSHDVACVTVPESTLPPDAYGLKTDTHPDGHLNRPRYLQSGAVIGEVADLRLIYSQVEQSIGRRRDRYGDQFVLGQLFGKQEYVRELERRRSANRFKEWVYNQIGISEATNLTGIDVNLEQGRRYEFGIGLDYESRLFWNMLQSREDVEWVTYNNLTETSKIQQRHGVPRERITPLPSDIHEYAQNPFIAYKPAEGEVVKPPFNATVDTLPDPKKRSWENIPLMTNVHSREIPAVAHLNGDKRLRKIWWMNMWYHPWTRALLRKYMRGPRGRVAALSSLFGGRDWWDLRGGRGGVWTDNDEWLDYGELCEGYEEEVFDDEKGPWGLEDGGELEKPVYNQFGVLIAGKGPPNIDPQQVPN</sequence>
<name>A0ABR3XPM4_9EURO</name>
<dbReference type="PANTHER" id="PTHR36587:SF2">
    <property type="entry name" value="EXPRESSION SITE-ASSOCIATED GENE 3 (ESAG3)-LIKE PROTEIN"/>
    <property type="match status" value="1"/>
</dbReference>
<evidence type="ECO:0000313" key="4">
    <source>
        <dbReference type="Proteomes" id="UP001583193"/>
    </source>
</evidence>
<feature type="region of interest" description="Disordered" evidence="1">
    <location>
        <begin position="73"/>
        <end position="97"/>
    </location>
</feature>
<feature type="compositionally biased region" description="Polar residues" evidence="1">
    <location>
        <begin position="73"/>
        <end position="85"/>
    </location>
</feature>